<dbReference type="PANTHER" id="PTHR18945">
    <property type="entry name" value="NEUROTRANSMITTER GATED ION CHANNEL"/>
    <property type="match status" value="1"/>
</dbReference>
<feature type="transmembrane region" description="Helical" evidence="16">
    <location>
        <begin position="324"/>
        <end position="343"/>
    </location>
</feature>
<keyword evidence="20" id="KW-1185">Reference proteome</keyword>
<evidence type="ECO:0000256" key="10">
    <source>
        <dbReference type="ARBA" id="ARBA00023157"/>
    </source>
</evidence>
<keyword evidence="6 16" id="KW-1133">Transmembrane helix</keyword>
<evidence type="ECO:0000256" key="6">
    <source>
        <dbReference type="ARBA" id="ARBA00022989"/>
    </source>
</evidence>
<evidence type="ECO:0000256" key="12">
    <source>
        <dbReference type="ARBA" id="ARBA00023180"/>
    </source>
</evidence>
<evidence type="ECO:0000256" key="8">
    <source>
        <dbReference type="ARBA" id="ARBA00023065"/>
    </source>
</evidence>
<accession>A0ABD1DMC7</accession>
<keyword evidence="11" id="KW-0675">Receptor</keyword>
<dbReference type="InterPro" id="IPR036734">
    <property type="entry name" value="Neur_chan_lig-bd_sf"/>
</dbReference>
<dbReference type="PRINTS" id="PR00254">
    <property type="entry name" value="NICOTINICR"/>
</dbReference>
<organism evidence="19 20">
    <name type="scientific">Culex pipiens pipiens</name>
    <name type="common">Northern house mosquito</name>
    <dbReference type="NCBI Taxonomy" id="38569"/>
    <lineage>
        <taxon>Eukaryota</taxon>
        <taxon>Metazoa</taxon>
        <taxon>Ecdysozoa</taxon>
        <taxon>Arthropoda</taxon>
        <taxon>Hexapoda</taxon>
        <taxon>Insecta</taxon>
        <taxon>Pterygota</taxon>
        <taxon>Neoptera</taxon>
        <taxon>Endopterygota</taxon>
        <taxon>Diptera</taxon>
        <taxon>Nematocera</taxon>
        <taxon>Culicoidea</taxon>
        <taxon>Culicidae</taxon>
        <taxon>Culicinae</taxon>
        <taxon>Culicini</taxon>
        <taxon>Culex</taxon>
        <taxon>Culex</taxon>
    </lineage>
</organism>
<keyword evidence="13" id="KW-1071">Ligand-gated ion channel</keyword>
<evidence type="ECO:0000256" key="14">
    <source>
        <dbReference type="ARBA" id="ARBA00023303"/>
    </source>
</evidence>
<proteinExistence type="inferred from homology"/>
<evidence type="ECO:0000313" key="20">
    <source>
        <dbReference type="Proteomes" id="UP001562425"/>
    </source>
</evidence>
<protein>
    <submittedName>
        <fullName evidence="19">Uncharacterized protein</fullName>
    </submittedName>
</protein>
<comment type="similarity">
    <text evidence="2">Belongs to the ligand-gated ion channel (TC 1.A.9) family. Acetylcholine receptor (TC 1.A.9.1) subfamily.</text>
</comment>
<evidence type="ECO:0000256" key="1">
    <source>
        <dbReference type="ARBA" id="ARBA00003328"/>
    </source>
</evidence>
<name>A0ABD1DMC7_CULPP</name>
<evidence type="ECO:0000256" key="11">
    <source>
        <dbReference type="ARBA" id="ARBA00023170"/>
    </source>
</evidence>
<dbReference type="GO" id="GO:0097060">
    <property type="term" value="C:synaptic membrane"/>
    <property type="evidence" value="ECO:0007669"/>
    <property type="project" value="UniProtKB-SubCell"/>
</dbReference>
<keyword evidence="8" id="KW-0406">Ion transport</keyword>
<dbReference type="AlphaFoldDB" id="A0ABD1DMC7"/>
<evidence type="ECO:0000256" key="5">
    <source>
        <dbReference type="ARBA" id="ARBA00022692"/>
    </source>
</evidence>
<feature type="domain" description="Neurotransmitter-gated ion-channel ligand-binding" evidence="17">
    <location>
        <begin position="5"/>
        <end position="175"/>
    </location>
</feature>
<dbReference type="PRINTS" id="PR00252">
    <property type="entry name" value="NRIONCHANNEL"/>
</dbReference>
<dbReference type="Pfam" id="PF02931">
    <property type="entry name" value="Neur_chan_LBD"/>
    <property type="match status" value="1"/>
</dbReference>
<evidence type="ECO:0000256" key="7">
    <source>
        <dbReference type="ARBA" id="ARBA00023018"/>
    </source>
</evidence>
<keyword evidence="10" id="KW-1015">Disulfide bond</keyword>
<feature type="domain" description="Neurotransmitter-gated ion-channel transmembrane" evidence="18">
    <location>
        <begin position="184"/>
        <end position="281"/>
    </location>
</feature>
<evidence type="ECO:0000259" key="17">
    <source>
        <dbReference type="Pfam" id="PF02931"/>
    </source>
</evidence>
<dbReference type="Proteomes" id="UP001562425">
    <property type="component" value="Unassembled WGS sequence"/>
</dbReference>
<evidence type="ECO:0000256" key="9">
    <source>
        <dbReference type="ARBA" id="ARBA00023136"/>
    </source>
</evidence>
<dbReference type="GO" id="GO:0034220">
    <property type="term" value="P:monoatomic ion transmembrane transport"/>
    <property type="evidence" value="ECO:0007669"/>
    <property type="project" value="UniProtKB-KW"/>
</dbReference>
<dbReference type="SUPFAM" id="SSF90112">
    <property type="entry name" value="Neurotransmitter-gated ion-channel transmembrane pore"/>
    <property type="match status" value="1"/>
</dbReference>
<dbReference type="Pfam" id="PF02932">
    <property type="entry name" value="Neur_chan_memb"/>
    <property type="match status" value="1"/>
</dbReference>
<evidence type="ECO:0000259" key="18">
    <source>
        <dbReference type="Pfam" id="PF02932"/>
    </source>
</evidence>
<dbReference type="InterPro" id="IPR006202">
    <property type="entry name" value="Neur_chan_lig-bd"/>
</dbReference>
<dbReference type="SUPFAM" id="SSF63712">
    <property type="entry name" value="Nicotinic receptor ligand binding domain-like"/>
    <property type="match status" value="1"/>
</dbReference>
<keyword evidence="3" id="KW-0813">Transport</keyword>
<gene>
    <name evidence="19" type="ORF">pipiens_007326</name>
</gene>
<evidence type="ECO:0000256" key="3">
    <source>
        <dbReference type="ARBA" id="ARBA00022448"/>
    </source>
</evidence>
<evidence type="ECO:0000256" key="16">
    <source>
        <dbReference type="SAM" id="Phobius"/>
    </source>
</evidence>
<keyword evidence="7" id="KW-0770">Synapse</keyword>
<dbReference type="EMBL" id="JBEHCU010005209">
    <property type="protein sequence ID" value="KAL1400549.1"/>
    <property type="molecule type" value="Genomic_DNA"/>
</dbReference>
<comment type="subcellular location">
    <subcellularLocation>
        <location evidence="15">Synaptic cell membrane</location>
        <topology evidence="15">Multi-pass membrane protein</topology>
    </subcellularLocation>
</comment>
<feature type="transmembrane region" description="Helical" evidence="16">
    <location>
        <begin position="238"/>
        <end position="260"/>
    </location>
</feature>
<keyword evidence="5 16" id="KW-0812">Transmembrane</keyword>
<dbReference type="InterPro" id="IPR006029">
    <property type="entry name" value="Neurotrans-gated_channel_TM"/>
</dbReference>
<dbReference type="InterPro" id="IPR002394">
    <property type="entry name" value="Nicotinic_acetylcholine_rcpt"/>
</dbReference>
<comment type="function">
    <text evidence="1">After binding acetylcholine, the AChR responds by an extensive change in conformation that affects all subunits and leads to opening of an ion-conducting channel across the plasma membrane.</text>
</comment>
<feature type="transmembrane region" description="Helical" evidence="16">
    <location>
        <begin position="179"/>
        <end position="200"/>
    </location>
</feature>
<dbReference type="Gene3D" id="1.20.58.390">
    <property type="entry name" value="Neurotransmitter-gated ion-channel transmembrane domain"/>
    <property type="match status" value="1"/>
</dbReference>
<dbReference type="GO" id="GO:0007268">
    <property type="term" value="P:chemical synaptic transmission"/>
    <property type="evidence" value="ECO:0007669"/>
    <property type="project" value="UniProtKB-ARBA"/>
</dbReference>
<dbReference type="InterPro" id="IPR036719">
    <property type="entry name" value="Neuro-gated_channel_TM_sf"/>
</dbReference>
<comment type="caution">
    <text evidence="19">The sequence shown here is derived from an EMBL/GenBank/DDBJ whole genome shotgun (WGS) entry which is preliminary data.</text>
</comment>
<dbReference type="Gene3D" id="2.70.170.10">
    <property type="entry name" value="Neurotransmitter-gated ion-channel ligand-binding domain"/>
    <property type="match status" value="1"/>
</dbReference>
<sequence>MSVRYISIDEMSSIFTVSNWMNLQWIDEKLQWNPEDYGDLKIIRTSSESIWKPDLLLYNNAKTSSIDHFGLTDVLIYNDGKILWIPPTDYHSYCRLNLRLWPFDQQTCHVKLGSWVHDALSLNLTLNGKPGVDTSDDESEVWTVQNITVKHNTITYECCPEPYVDIEYFFTVKRNSSSYVVVVSPIILILLLTLSVFWLPPHCPEKIVLNGVILMIATALLIYFSIQLPFRYGNTPLIVIFTITTLFLTAFGATLSAIVIKICRIKHTRPVPRLLRRSLLEGRLESMLELGCTLLPPYEDKEIEGNQEEIGDVAIRDWCRLAGLLDRGIFASYLVMFCIAFVWCVV</sequence>
<keyword evidence="12" id="KW-0325">Glycoprotein</keyword>
<dbReference type="InterPro" id="IPR038050">
    <property type="entry name" value="Neuro_actylchol_rec"/>
</dbReference>
<dbReference type="FunFam" id="2.70.170.10:FF:000028">
    <property type="entry name" value="AcetylCholine Receptor"/>
    <property type="match status" value="1"/>
</dbReference>
<evidence type="ECO:0000256" key="15">
    <source>
        <dbReference type="ARBA" id="ARBA00034099"/>
    </source>
</evidence>
<keyword evidence="14" id="KW-0407">Ion channel</keyword>
<evidence type="ECO:0000256" key="2">
    <source>
        <dbReference type="ARBA" id="ARBA00009237"/>
    </source>
</evidence>
<feature type="transmembrane region" description="Helical" evidence="16">
    <location>
        <begin position="207"/>
        <end position="226"/>
    </location>
</feature>
<dbReference type="InterPro" id="IPR006201">
    <property type="entry name" value="Neur_channel"/>
</dbReference>
<keyword evidence="4" id="KW-1003">Cell membrane</keyword>
<dbReference type="CDD" id="cd18997">
    <property type="entry name" value="LGIC_ECD_nAChR"/>
    <property type="match status" value="1"/>
</dbReference>
<evidence type="ECO:0000256" key="4">
    <source>
        <dbReference type="ARBA" id="ARBA00022475"/>
    </source>
</evidence>
<evidence type="ECO:0000256" key="13">
    <source>
        <dbReference type="ARBA" id="ARBA00023286"/>
    </source>
</evidence>
<reference evidence="19 20" key="1">
    <citation type="submission" date="2024-05" db="EMBL/GenBank/DDBJ databases">
        <title>Culex pipiens pipiens assembly and annotation.</title>
        <authorList>
            <person name="Alout H."/>
            <person name="Durand T."/>
        </authorList>
    </citation>
    <scope>NUCLEOTIDE SEQUENCE [LARGE SCALE GENOMIC DNA]</scope>
    <source>
        <strain evidence="19">HA-2024</strain>
        <tissue evidence="19">Whole body</tissue>
    </source>
</reference>
<keyword evidence="9 16" id="KW-0472">Membrane</keyword>
<evidence type="ECO:0000313" key="19">
    <source>
        <dbReference type="EMBL" id="KAL1400549.1"/>
    </source>
</evidence>